<feature type="domain" description="DUF6576" evidence="9">
    <location>
        <begin position="235"/>
        <end position="268"/>
    </location>
</feature>
<evidence type="ECO:0000256" key="6">
    <source>
        <dbReference type="ARBA" id="ARBA00023136"/>
    </source>
</evidence>
<feature type="transmembrane region" description="Helical" evidence="7">
    <location>
        <begin position="192"/>
        <end position="210"/>
    </location>
</feature>
<feature type="transmembrane region" description="Helical" evidence="7">
    <location>
        <begin position="131"/>
        <end position="156"/>
    </location>
</feature>
<keyword evidence="4" id="KW-0378">Hydrolase</keyword>
<protein>
    <submittedName>
        <fullName evidence="10">Rhomboid family intramembrane serine protease</fullName>
    </submittedName>
</protein>
<dbReference type="AlphaFoldDB" id="A0A848IYA0"/>
<dbReference type="Gene3D" id="1.20.1540.10">
    <property type="entry name" value="Rhomboid-like"/>
    <property type="match status" value="1"/>
</dbReference>
<dbReference type="EMBL" id="JABBNU010000004">
    <property type="protein sequence ID" value="NMM48148.1"/>
    <property type="molecule type" value="Genomic_DNA"/>
</dbReference>
<feature type="transmembrane region" description="Helical" evidence="7">
    <location>
        <begin position="168"/>
        <end position="186"/>
    </location>
</feature>
<evidence type="ECO:0000259" key="8">
    <source>
        <dbReference type="Pfam" id="PF01694"/>
    </source>
</evidence>
<feature type="transmembrane region" description="Helical" evidence="7">
    <location>
        <begin position="45"/>
        <end position="65"/>
    </location>
</feature>
<dbReference type="PANTHER" id="PTHR43731">
    <property type="entry name" value="RHOMBOID PROTEASE"/>
    <property type="match status" value="1"/>
</dbReference>
<feature type="transmembrane region" description="Helical" evidence="7">
    <location>
        <begin position="71"/>
        <end position="99"/>
    </location>
</feature>
<dbReference type="GO" id="GO:0006508">
    <property type="term" value="P:proteolysis"/>
    <property type="evidence" value="ECO:0007669"/>
    <property type="project" value="UniProtKB-KW"/>
</dbReference>
<dbReference type="Proteomes" id="UP000559010">
    <property type="component" value="Unassembled WGS sequence"/>
</dbReference>
<dbReference type="GO" id="GO:0004252">
    <property type="term" value="F:serine-type endopeptidase activity"/>
    <property type="evidence" value="ECO:0007669"/>
    <property type="project" value="InterPro"/>
</dbReference>
<comment type="similarity">
    <text evidence="2">Belongs to the peptidase S54 family.</text>
</comment>
<accession>A0A848IYA0</accession>
<organism evidence="10 11">
    <name type="scientific">Marinigracilibium pacificum</name>
    <dbReference type="NCBI Taxonomy" id="2729599"/>
    <lineage>
        <taxon>Bacteria</taxon>
        <taxon>Pseudomonadati</taxon>
        <taxon>Bacteroidota</taxon>
        <taxon>Cytophagia</taxon>
        <taxon>Cytophagales</taxon>
        <taxon>Flammeovirgaceae</taxon>
        <taxon>Marinigracilibium</taxon>
    </lineage>
</organism>
<feature type="transmembrane region" description="Helical" evidence="7">
    <location>
        <begin position="106"/>
        <end position="125"/>
    </location>
</feature>
<evidence type="ECO:0000256" key="4">
    <source>
        <dbReference type="ARBA" id="ARBA00022801"/>
    </source>
</evidence>
<dbReference type="Pfam" id="PF01694">
    <property type="entry name" value="Rhomboid"/>
    <property type="match status" value="1"/>
</dbReference>
<dbReference type="InterPro" id="IPR035952">
    <property type="entry name" value="Rhomboid-like_sf"/>
</dbReference>
<comment type="caution">
    <text evidence="10">The sequence shown here is derived from an EMBL/GenBank/DDBJ whole genome shotgun (WGS) entry which is preliminary data.</text>
</comment>
<dbReference type="RefSeq" id="WP_169679528.1">
    <property type="nucleotide sequence ID" value="NZ_JABBNU010000004.1"/>
</dbReference>
<dbReference type="SUPFAM" id="SSF144091">
    <property type="entry name" value="Rhomboid-like"/>
    <property type="match status" value="1"/>
</dbReference>
<evidence type="ECO:0000256" key="3">
    <source>
        <dbReference type="ARBA" id="ARBA00022692"/>
    </source>
</evidence>
<comment type="subcellular location">
    <subcellularLocation>
        <location evidence="1">Membrane</location>
        <topology evidence="1">Multi-pass membrane protein</topology>
    </subcellularLocation>
</comment>
<keyword evidence="10" id="KW-0645">Protease</keyword>
<evidence type="ECO:0000313" key="10">
    <source>
        <dbReference type="EMBL" id="NMM48148.1"/>
    </source>
</evidence>
<feature type="domain" description="Peptidase S54 rhomboid" evidence="8">
    <location>
        <begin position="40"/>
        <end position="184"/>
    </location>
</feature>
<dbReference type="InterPro" id="IPR050925">
    <property type="entry name" value="Rhomboid_protease_S54"/>
</dbReference>
<keyword evidence="11" id="KW-1185">Reference proteome</keyword>
<proteinExistence type="inferred from homology"/>
<keyword evidence="6 7" id="KW-0472">Membrane</keyword>
<evidence type="ECO:0000313" key="11">
    <source>
        <dbReference type="Proteomes" id="UP000559010"/>
    </source>
</evidence>
<evidence type="ECO:0000256" key="5">
    <source>
        <dbReference type="ARBA" id="ARBA00022989"/>
    </source>
</evidence>
<evidence type="ECO:0000256" key="7">
    <source>
        <dbReference type="SAM" id="Phobius"/>
    </source>
</evidence>
<keyword evidence="5 7" id="KW-1133">Transmembrane helix</keyword>
<reference evidence="10 11" key="1">
    <citation type="submission" date="2020-04" db="EMBL/GenBank/DDBJ databases">
        <title>Flammeovirgaceae bacterium KN852 isolated from deep sea.</title>
        <authorList>
            <person name="Zhang D.-C."/>
        </authorList>
    </citation>
    <scope>NUCLEOTIDE SEQUENCE [LARGE SCALE GENOMIC DNA]</scope>
    <source>
        <strain evidence="10 11">KN852</strain>
    </source>
</reference>
<evidence type="ECO:0000256" key="2">
    <source>
        <dbReference type="ARBA" id="ARBA00009045"/>
    </source>
</evidence>
<dbReference type="Pfam" id="PF20216">
    <property type="entry name" value="DUF6576"/>
    <property type="match status" value="1"/>
</dbReference>
<gene>
    <name evidence="10" type="ORF">HH304_07030</name>
</gene>
<dbReference type="PANTHER" id="PTHR43731:SF14">
    <property type="entry name" value="PRESENILIN-ASSOCIATED RHOMBOID-LIKE PROTEIN, MITOCHONDRIAL"/>
    <property type="match status" value="1"/>
</dbReference>
<name>A0A848IYA0_9BACT</name>
<dbReference type="GO" id="GO:0016020">
    <property type="term" value="C:membrane"/>
    <property type="evidence" value="ECO:0007669"/>
    <property type="project" value="UniProtKB-SubCell"/>
</dbReference>
<feature type="transmembrane region" description="Helical" evidence="7">
    <location>
        <begin position="6"/>
        <end position="25"/>
    </location>
</feature>
<dbReference type="InterPro" id="IPR022764">
    <property type="entry name" value="Peptidase_S54_rhomboid_dom"/>
</dbReference>
<sequence length="268" mass="30188">MEPIIYLFIFIIGLTSYKGFTDYSYQQKYVFDIDRILINKEYYRILSSGFLHGDWFHLGFNMIALSSFGSYAIFAFGLSGFLLIYFAGLIGGNLLALFVHRNHGDYKALGASGAIYAVVFSTIVIDPFSEISFIIIPFGFDSWLMGLLFVIFSIWGIKKQKGNIGHEAHLGGAIVGMIIPVLLIPSVFIDNLWVYGLLGIPALGFVLYIIKHPTFLLYESFGIPIRQPSKVAEISNQEQIDFLLDKISDKGYSSLSEKEKERLKELSK</sequence>
<evidence type="ECO:0000256" key="1">
    <source>
        <dbReference type="ARBA" id="ARBA00004141"/>
    </source>
</evidence>
<keyword evidence="3 7" id="KW-0812">Transmembrane</keyword>
<dbReference type="InterPro" id="IPR046483">
    <property type="entry name" value="DUF6576"/>
</dbReference>
<evidence type="ECO:0000259" key="9">
    <source>
        <dbReference type="Pfam" id="PF20216"/>
    </source>
</evidence>